<gene>
    <name evidence="10 12" type="primary">rnhA</name>
    <name evidence="12" type="ORF">GCM10023333_03310</name>
</gene>
<dbReference type="Proteomes" id="UP001499988">
    <property type="component" value="Unassembled WGS sequence"/>
</dbReference>
<keyword evidence="10" id="KW-0963">Cytoplasm</keyword>
<dbReference type="CDD" id="cd09278">
    <property type="entry name" value="RNase_HI_prokaryote_like"/>
    <property type="match status" value="1"/>
</dbReference>
<reference evidence="13" key="1">
    <citation type="journal article" date="2019" name="Int. J. Syst. Evol. Microbiol.">
        <title>The Global Catalogue of Microorganisms (GCM) 10K type strain sequencing project: providing services to taxonomists for standard genome sequencing and annotation.</title>
        <authorList>
            <consortium name="The Broad Institute Genomics Platform"/>
            <consortium name="The Broad Institute Genome Sequencing Center for Infectious Disease"/>
            <person name="Wu L."/>
            <person name="Ma J."/>
        </authorList>
    </citation>
    <scope>NUCLEOTIDE SEQUENCE [LARGE SCALE GENOMIC DNA]</scope>
    <source>
        <strain evidence="13">JCM 18401</strain>
    </source>
</reference>
<dbReference type="Pfam" id="PF00075">
    <property type="entry name" value="RNase_H"/>
    <property type="match status" value="1"/>
</dbReference>
<evidence type="ECO:0000256" key="8">
    <source>
        <dbReference type="ARBA" id="ARBA00022801"/>
    </source>
</evidence>
<feature type="domain" description="RNase H type-1" evidence="11">
    <location>
        <begin position="3"/>
        <end position="144"/>
    </location>
</feature>
<dbReference type="EC" id="3.1.26.4" evidence="4 10"/>
<evidence type="ECO:0000256" key="9">
    <source>
        <dbReference type="ARBA" id="ARBA00022842"/>
    </source>
</evidence>
<sequence>MTQQKRVTVYTDGSCLGNPGPGGYGIVLRYRRHRKELKAGFEMTTNNRMEMLAAIVAVETLVEPCHIDLHTDSQYLRQGITQWIHGWKRNGWKTKGGQAVKNVDLWQRLEQASTPHQIEWHWVKGHAGNPDNERCDTLAREAAGGPELSPDEGYLS</sequence>
<evidence type="ECO:0000256" key="2">
    <source>
        <dbReference type="ARBA" id="ARBA00005300"/>
    </source>
</evidence>
<comment type="similarity">
    <text evidence="2 10">Belongs to the RNase H family.</text>
</comment>
<dbReference type="HAMAP" id="MF_00042">
    <property type="entry name" value="RNase_H"/>
    <property type="match status" value="1"/>
</dbReference>
<comment type="subcellular location">
    <subcellularLocation>
        <location evidence="10">Cytoplasm</location>
    </subcellularLocation>
</comment>
<dbReference type="PANTHER" id="PTHR10642:SF26">
    <property type="entry name" value="RIBONUCLEASE H1"/>
    <property type="match status" value="1"/>
</dbReference>
<evidence type="ECO:0000259" key="11">
    <source>
        <dbReference type="PROSITE" id="PS50879"/>
    </source>
</evidence>
<feature type="binding site" evidence="10">
    <location>
        <position position="12"/>
    </location>
    <ligand>
        <name>Mg(2+)</name>
        <dbReference type="ChEBI" id="CHEBI:18420"/>
        <label>2</label>
    </ligand>
</feature>
<evidence type="ECO:0000313" key="13">
    <source>
        <dbReference type="Proteomes" id="UP001499988"/>
    </source>
</evidence>
<dbReference type="SUPFAM" id="SSF53098">
    <property type="entry name" value="Ribonuclease H-like"/>
    <property type="match status" value="1"/>
</dbReference>
<proteinExistence type="inferred from homology"/>
<name>A0ABP9EDD8_9GAMM</name>
<dbReference type="Gene3D" id="3.30.420.10">
    <property type="entry name" value="Ribonuclease H-like superfamily/Ribonuclease H"/>
    <property type="match status" value="1"/>
</dbReference>
<dbReference type="PANTHER" id="PTHR10642">
    <property type="entry name" value="RIBONUCLEASE H1"/>
    <property type="match status" value="1"/>
</dbReference>
<evidence type="ECO:0000256" key="3">
    <source>
        <dbReference type="ARBA" id="ARBA00011245"/>
    </source>
</evidence>
<comment type="subunit">
    <text evidence="3 10">Monomer.</text>
</comment>
<dbReference type="InterPro" id="IPR002156">
    <property type="entry name" value="RNaseH_domain"/>
</dbReference>
<keyword evidence="13" id="KW-1185">Reference proteome</keyword>
<protein>
    <recommendedName>
        <fullName evidence="4 10">Ribonuclease H</fullName>
        <shortName evidence="10">RNase H</shortName>
        <ecNumber evidence="4 10">3.1.26.4</ecNumber>
    </recommendedName>
</protein>
<comment type="cofactor">
    <cofactor evidence="10">
        <name>Mg(2+)</name>
        <dbReference type="ChEBI" id="CHEBI:18420"/>
    </cofactor>
    <text evidence="10">Binds 1 Mg(2+) ion per subunit. May bind a second metal ion at a regulatory site, or after substrate binding.</text>
</comment>
<evidence type="ECO:0000256" key="10">
    <source>
        <dbReference type="HAMAP-Rule" id="MF_00042"/>
    </source>
</evidence>
<comment type="catalytic activity">
    <reaction evidence="1 10">
        <text>Endonucleolytic cleavage to 5'-phosphomonoester.</text>
        <dbReference type="EC" id="3.1.26.4"/>
    </reaction>
</comment>
<evidence type="ECO:0000256" key="6">
    <source>
        <dbReference type="ARBA" id="ARBA00022723"/>
    </source>
</evidence>
<keyword evidence="7 10" id="KW-0255">Endonuclease</keyword>
<evidence type="ECO:0000256" key="4">
    <source>
        <dbReference type="ARBA" id="ARBA00012180"/>
    </source>
</evidence>
<evidence type="ECO:0000256" key="1">
    <source>
        <dbReference type="ARBA" id="ARBA00000077"/>
    </source>
</evidence>
<dbReference type="EMBL" id="BAABJZ010000005">
    <property type="protein sequence ID" value="GAA4873806.1"/>
    <property type="molecule type" value="Genomic_DNA"/>
</dbReference>
<evidence type="ECO:0000313" key="12">
    <source>
        <dbReference type="EMBL" id="GAA4873806.1"/>
    </source>
</evidence>
<evidence type="ECO:0000256" key="5">
    <source>
        <dbReference type="ARBA" id="ARBA00022722"/>
    </source>
</evidence>
<dbReference type="InterPro" id="IPR036397">
    <property type="entry name" value="RNaseH_sf"/>
</dbReference>
<feature type="binding site" evidence="10">
    <location>
        <position position="50"/>
    </location>
    <ligand>
        <name>Mg(2+)</name>
        <dbReference type="ChEBI" id="CHEBI:18420"/>
        <label>1</label>
    </ligand>
</feature>
<keyword evidence="9 10" id="KW-0460">Magnesium</keyword>
<organism evidence="12 13">
    <name type="scientific">Ferrimonas pelagia</name>
    <dbReference type="NCBI Taxonomy" id="1177826"/>
    <lineage>
        <taxon>Bacteria</taxon>
        <taxon>Pseudomonadati</taxon>
        <taxon>Pseudomonadota</taxon>
        <taxon>Gammaproteobacteria</taxon>
        <taxon>Alteromonadales</taxon>
        <taxon>Ferrimonadaceae</taxon>
        <taxon>Ferrimonas</taxon>
    </lineage>
</organism>
<keyword evidence="8 10" id="KW-0378">Hydrolase</keyword>
<feature type="binding site" evidence="10">
    <location>
        <position position="72"/>
    </location>
    <ligand>
        <name>Mg(2+)</name>
        <dbReference type="ChEBI" id="CHEBI:18420"/>
        <label>1</label>
    </ligand>
</feature>
<comment type="caution">
    <text evidence="12">The sequence shown here is derived from an EMBL/GenBank/DDBJ whole genome shotgun (WGS) entry which is preliminary data.</text>
</comment>
<dbReference type="InterPro" id="IPR050092">
    <property type="entry name" value="RNase_H"/>
</dbReference>
<keyword evidence="5 10" id="KW-0540">Nuclease</keyword>
<accession>A0ABP9EDD8</accession>
<dbReference type="InterPro" id="IPR022892">
    <property type="entry name" value="RNaseHI"/>
</dbReference>
<evidence type="ECO:0000256" key="7">
    <source>
        <dbReference type="ARBA" id="ARBA00022759"/>
    </source>
</evidence>
<keyword evidence="6 10" id="KW-0479">Metal-binding</keyword>
<comment type="function">
    <text evidence="10">Endonuclease that specifically degrades the RNA of RNA-DNA hybrids.</text>
</comment>
<dbReference type="InterPro" id="IPR012337">
    <property type="entry name" value="RNaseH-like_sf"/>
</dbReference>
<dbReference type="PROSITE" id="PS50879">
    <property type="entry name" value="RNASE_H_1"/>
    <property type="match status" value="1"/>
</dbReference>
<feature type="binding site" evidence="10">
    <location>
        <position position="136"/>
    </location>
    <ligand>
        <name>Mg(2+)</name>
        <dbReference type="ChEBI" id="CHEBI:18420"/>
        <label>2</label>
    </ligand>
</feature>
<feature type="binding site" evidence="10">
    <location>
        <position position="12"/>
    </location>
    <ligand>
        <name>Mg(2+)</name>
        <dbReference type="ChEBI" id="CHEBI:18420"/>
        <label>1</label>
    </ligand>
</feature>
<dbReference type="NCBIfam" id="NF001236">
    <property type="entry name" value="PRK00203.1"/>
    <property type="match status" value="1"/>
</dbReference>
<dbReference type="RefSeq" id="WP_345332694.1">
    <property type="nucleotide sequence ID" value="NZ_BAABJZ010000005.1"/>
</dbReference>